<dbReference type="Proteomes" id="UP001358586">
    <property type="component" value="Chromosome 6"/>
</dbReference>
<dbReference type="EMBL" id="JARKNE010000006">
    <property type="protein sequence ID" value="KAK5824296.1"/>
    <property type="molecule type" value="Genomic_DNA"/>
</dbReference>
<accession>A0ABR0PIN7</accession>
<sequence>MVVSLRLSPVLVADLLVWDQWWSLGHLPPGLSWNVLVHGVESRPMLMVKRDFEDAVNYFG</sequence>
<comment type="caution">
    <text evidence="1">The sequence shown here is derived from an EMBL/GenBank/DDBJ whole genome shotgun (WGS) entry which is preliminary data.</text>
</comment>
<evidence type="ECO:0000313" key="2">
    <source>
        <dbReference type="Proteomes" id="UP001358586"/>
    </source>
</evidence>
<reference evidence="1 2" key="1">
    <citation type="submission" date="2023-03" db="EMBL/GenBank/DDBJ databases">
        <title>WGS of Gossypium arboreum.</title>
        <authorList>
            <person name="Yu D."/>
        </authorList>
    </citation>
    <scope>NUCLEOTIDE SEQUENCE [LARGE SCALE GENOMIC DNA]</scope>
    <source>
        <tissue evidence="1">Leaf</tissue>
    </source>
</reference>
<keyword evidence="2" id="KW-1185">Reference proteome</keyword>
<proteinExistence type="predicted"/>
<evidence type="ECO:0000313" key="1">
    <source>
        <dbReference type="EMBL" id="KAK5824296.1"/>
    </source>
</evidence>
<gene>
    <name evidence="1" type="ORF">PVK06_019067</name>
</gene>
<organism evidence="1 2">
    <name type="scientific">Gossypium arboreum</name>
    <name type="common">Tree cotton</name>
    <name type="synonym">Gossypium nanking</name>
    <dbReference type="NCBI Taxonomy" id="29729"/>
    <lineage>
        <taxon>Eukaryota</taxon>
        <taxon>Viridiplantae</taxon>
        <taxon>Streptophyta</taxon>
        <taxon>Embryophyta</taxon>
        <taxon>Tracheophyta</taxon>
        <taxon>Spermatophyta</taxon>
        <taxon>Magnoliopsida</taxon>
        <taxon>eudicotyledons</taxon>
        <taxon>Gunneridae</taxon>
        <taxon>Pentapetalae</taxon>
        <taxon>rosids</taxon>
        <taxon>malvids</taxon>
        <taxon>Malvales</taxon>
        <taxon>Malvaceae</taxon>
        <taxon>Malvoideae</taxon>
        <taxon>Gossypium</taxon>
    </lineage>
</organism>
<name>A0ABR0PIN7_GOSAR</name>
<protein>
    <submittedName>
        <fullName evidence="1">Uncharacterized protein</fullName>
    </submittedName>
</protein>